<organism evidence="3">
    <name type="scientific">Hemiselmis andersenii</name>
    <name type="common">Cryptophyte alga</name>
    <dbReference type="NCBI Taxonomy" id="464988"/>
    <lineage>
        <taxon>Eukaryota</taxon>
        <taxon>Cryptophyceae</taxon>
        <taxon>Cryptomonadales</taxon>
        <taxon>Hemiselmidaceae</taxon>
        <taxon>Hemiselmis</taxon>
    </lineage>
</organism>
<feature type="chain" id="PRO_5030505623" evidence="2">
    <location>
        <begin position="25"/>
        <end position="127"/>
    </location>
</feature>
<evidence type="ECO:0000313" key="3">
    <source>
        <dbReference type="EMBL" id="CAD8736385.1"/>
    </source>
</evidence>
<protein>
    <submittedName>
        <fullName evidence="3">Uncharacterized protein</fullName>
    </submittedName>
</protein>
<dbReference type="AlphaFoldDB" id="A0A7S0THY6"/>
<name>A0A7S0THY6_HEMAN</name>
<keyword evidence="1" id="KW-0175">Coiled coil</keyword>
<dbReference type="EMBL" id="HBFK01004820">
    <property type="protein sequence ID" value="CAD8736385.1"/>
    <property type="molecule type" value="Transcribed_RNA"/>
</dbReference>
<feature type="signal peptide" evidence="2">
    <location>
        <begin position="1"/>
        <end position="24"/>
    </location>
</feature>
<gene>
    <name evidence="3" type="ORF">HAND1043_LOCUS2877</name>
</gene>
<reference evidence="3" key="1">
    <citation type="submission" date="2021-01" db="EMBL/GenBank/DDBJ databases">
        <authorList>
            <person name="Corre E."/>
            <person name="Pelletier E."/>
            <person name="Niang G."/>
            <person name="Scheremetjew M."/>
            <person name="Finn R."/>
            <person name="Kale V."/>
            <person name="Holt S."/>
            <person name="Cochrane G."/>
            <person name="Meng A."/>
            <person name="Brown T."/>
            <person name="Cohen L."/>
        </authorList>
    </citation>
    <scope>NUCLEOTIDE SEQUENCE</scope>
    <source>
        <strain evidence="3">CCMP441</strain>
    </source>
</reference>
<accession>A0A7S0THY6</accession>
<feature type="coiled-coil region" evidence="1">
    <location>
        <begin position="80"/>
        <end position="107"/>
    </location>
</feature>
<sequence>MFLLLLLLLLLLFLLLLFLLLLLCLRCNHHCHCPEEDALHRQMHAIDKRKAALNEEILTLHKMIKRYAALEQGRYEGKDAEEVASELQRAQERREALVAIMRDLAQQHPDVESDLAPILERHPLPGQ</sequence>
<keyword evidence="2" id="KW-0732">Signal</keyword>
<evidence type="ECO:0000256" key="1">
    <source>
        <dbReference type="SAM" id="Coils"/>
    </source>
</evidence>
<proteinExistence type="predicted"/>
<evidence type="ECO:0000256" key="2">
    <source>
        <dbReference type="SAM" id="SignalP"/>
    </source>
</evidence>